<evidence type="ECO:0000313" key="18">
    <source>
        <dbReference type="EMBL" id="MFC5711573.1"/>
    </source>
</evidence>
<reference evidence="19" key="1">
    <citation type="journal article" date="2019" name="Int. J. Syst. Evol. Microbiol.">
        <title>The Global Catalogue of Microorganisms (GCM) 10K type strain sequencing project: providing services to taxonomists for standard genome sequencing and annotation.</title>
        <authorList>
            <consortium name="The Broad Institute Genomics Platform"/>
            <consortium name="The Broad Institute Genome Sequencing Center for Infectious Disease"/>
            <person name="Wu L."/>
            <person name="Ma J."/>
        </authorList>
    </citation>
    <scope>NUCLEOTIDE SEQUENCE [LARGE SCALE GENOMIC DNA]</scope>
    <source>
        <strain evidence="19">CECT 7184</strain>
    </source>
</reference>
<dbReference type="NCBIfam" id="TIGR02074">
    <property type="entry name" value="PBP_1a_fam"/>
    <property type="match status" value="1"/>
</dbReference>
<dbReference type="SUPFAM" id="SSF56601">
    <property type="entry name" value="beta-lactamase/transpeptidase-like"/>
    <property type="match status" value="1"/>
</dbReference>
<dbReference type="InterPro" id="IPR023346">
    <property type="entry name" value="Lysozyme-like_dom_sf"/>
</dbReference>
<dbReference type="InterPro" id="IPR001460">
    <property type="entry name" value="PCN-bd_Tpept"/>
</dbReference>
<evidence type="ECO:0000256" key="15">
    <source>
        <dbReference type="SAM" id="MobiDB-lite"/>
    </source>
</evidence>
<dbReference type="Gene3D" id="3.40.710.10">
    <property type="entry name" value="DD-peptidase/beta-lactamase superfamily"/>
    <property type="match status" value="1"/>
</dbReference>
<dbReference type="PANTHER" id="PTHR32282:SF11">
    <property type="entry name" value="PENICILLIN-BINDING PROTEIN 1B"/>
    <property type="match status" value="1"/>
</dbReference>
<evidence type="ECO:0000256" key="13">
    <source>
        <dbReference type="ARBA" id="ARBA00034000"/>
    </source>
</evidence>
<evidence type="ECO:0000259" key="17">
    <source>
        <dbReference type="Pfam" id="PF00912"/>
    </source>
</evidence>
<sequence length="698" mass="77160">MDVVTRKRRQRLQKKRPGFIRMGFRLTLLAGIFAMGGALLVVLYSLGAGAPPLQVDQTTVFYGEDGSIIGESQGGQQRYWVNVEEISPDLIDATLAIEDRRFYSHKGFDFTRIGAAVAANIKSGSKAQGASTITQQYARNLFLSHDKTWSRKIEEALYALRLEMHYDKEDILEGYVNTIYYGHGAYGIEAASRLYFNKSAVNLTLGEAAMLAAIPKGPTYYSPFLEPERAESRQRTVLAAMEETGMITGTQREEAEQEALPLVDSATVTDGRTGPFFQDYVRQLLVDEYELDPQLVEEGGLQIYTTLDPVLQEKAENQLAIELPADTEIQGSLVSIDPRSGAVKAMVGGKNYEQSAFNRATQAMRPPGSTFKPFLYYAALENGFTPTTSFVSEESTFPFNDGEDEYSPGNFGNRYADDFITMAEALAVSDNIFAVKSHLFLGPEALMETAKKAGIDSPLSPIPSLALGTENVNLLELTGSYSPFANGGYRIDPYLIEKVTDGEGNVILETETEKVEVFDPSLAYIMTDLMTGMFDPDMDTYTTVTGRSVAHMINRPIAGKSGSTPADSWMVGFSPQLLTGVWVGYDDNRSLHHGDEGQFAKRIWARTMNEGLAEELKLSFSRPPDVIEADIDLETGLLGAEACGPSRKVAFLEGTEPIKSCTEELEEDDNDKPEGQLEDELPEQKEKFFDRFINWFGE</sequence>
<keyword evidence="5 18" id="KW-0328">Glycosyltransferase</keyword>
<comment type="caution">
    <text evidence="18">The sequence shown here is derived from an EMBL/GenBank/DDBJ whole genome shotgun (WGS) entry which is preliminary data.</text>
</comment>
<feature type="compositionally biased region" description="Acidic residues" evidence="15">
    <location>
        <begin position="663"/>
        <end position="681"/>
    </location>
</feature>
<evidence type="ECO:0000256" key="8">
    <source>
        <dbReference type="ARBA" id="ARBA00022960"/>
    </source>
</evidence>
<evidence type="ECO:0000256" key="10">
    <source>
        <dbReference type="ARBA" id="ARBA00023136"/>
    </source>
</evidence>
<dbReference type="InterPro" id="IPR012338">
    <property type="entry name" value="Beta-lactam/transpept-like"/>
</dbReference>
<dbReference type="RefSeq" id="WP_385938000.1">
    <property type="nucleotide sequence ID" value="NZ_JBHSOZ010000002.1"/>
</dbReference>
<keyword evidence="8" id="KW-0133">Cell shape</keyword>
<dbReference type="EC" id="2.4.-.-" evidence="18"/>
<keyword evidence="12" id="KW-0961">Cell wall biogenesis/degradation</keyword>
<protein>
    <submittedName>
        <fullName evidence="18">Transglycosylase domain-containing protein</fullName>
        <ecNumber evidence="18">2.4.-.-</ecNumber>
    </submittedName>
</protein>
<gene>
    <name evidence="18" type="ORF">ACFPU1_02120</name>
</gene>
<proteinExistence type="predicted"/>
<keyword evidence="2" id="KW-1003">Cell membrane</keyword>
<dbReference type="InterPro" id="IPR050396">
    <property type="entry name" value="Glycosyltr_51/Transpeptidase"/>
</dbReference>
<keyword evidence="3" id="KW-0121">Carboxypeptidase</keyword>
<dbReference type="Proteomes" id="UP001596142">
    <property type="component" value="Unassembled WGS sequence"/>
</dbReference>
<dbReference type="Pfam" id="PF00905">
    <property type="entry name" value="Transpeptidase"/>
    <property type="match status" value="1"/>
</dbReference>
<keyword evidence="6 18" id="KW-0808">Transferase</keyword>
<evidence type="ECO:0000259" key="16">
    <source>
        <dbReference type="Pfam" id="PF00905"/>
    </source>
</evidence>
<feature type="domain" description="Penicillin-binding protein transpeptidase" evidence="16">
    <location>
        <begin position="331"/>
        <end position="576"/>
    </location>
</feature>
<keyword evidence="7" id="KW-0378">Hydrolase</keyword>
<dbReference type="SUPFAM" id="SSF53955">
    <property type="entry name" value="Lysozyme-like"/>
    <property type="match status" value="1"/>
</dbReference>
<keyword evidence="4" id="KW-0645">Protease</keyword>
<keyword evidence="19" id="KW-1185">Reference proteome</keyword>
<evidence type="ECO:0000256" key="3">
    <source>
        <dbReference type="ARBA" id="ARBA00022645"/>
    </source>
</evidence>
<organism evidence="18 19">
    <name type="scientific">Thalassorhabdus alkalitolerans</name>
    <dbReference type="NCBI Taxonomy" id="2282697"/>
    <lineage>
        <taxon>Bacteria</taxon>
        <taxon>Bacillati</taxon>
        <taxon>Bacillota</taxon>
        <taxon>Bacilli</taxon>
        <taxon>Bacillales</taxon>
        <taxon>Bacillaceae</taxon>
        <taxon>Thalassorhabdus</taxon>
    </lineage>
</organism>
<accession>A0ABW0YGM5</accession>
<evidence type="ECO:0000256" key="1">
    <source>
        <dbReference type="ARBA" id="ARBA00004236"/>
    </source>
</evidence>
<keyword evidence="9" id="KW-0573">Peptidoglycan synthesis</keyword>
<evidence type="ECO:0000256" key="6">
    <source>
        <dbReference type="ARBA" id="ARBA00022679"/>
    </source>
</evidence>
<keyword evidence="10" id="KW-0472">Membrane</keyword>
<dbReference type="Pfam" id="PF00912">
    <property type="entry name" value="Transgly"/>
    <property type="match status" value="1"/>
</dbReference>
<comment type="catalytic activity">
    <reaction evidence="13">
        <text>Preferential cleavage: (Ac)2-L-Lys-D-Ala-|-D-Ala. Also transpeptidation of peptidyl-alanyl moieties that are N-acyl substituents of D-alanine.</text>
        <dbReference type="EC" id="3.4.16.4"/>
    </reaction>
</comment>
<comment type="subcellular location">
    <subcellularLocation>
        <location evidence="1">Cell membrane</location>
    </subcellularLocation>
</comment>
<dbReference type="InterPro" id="IPR001264">
    <property type="entry name" value="Glyco_trans_51"/>
</dbReference>
<evidence type="ECO:0000256" key="9">
    <source>
        <dbReference type="ARBA" id="ARBA00022984"/>
    </source>
</evidence>
<evidence type="ECO:0000256" key="2">
    <source>
        <dbReference type="ARBA" id="ARBA00022475"/>
    </source>
</evidence>
<comment type="catalytic activity">
    <reaction evidence="14">
        <text>[GlcNAc-(1-&gt;4)-Mur2Ac(oyl-L-Ala-gamma-D-Glu-L-Lys-D-Ala-D-Ala)](n)-di-trans,octa-cis-undecaprenyl diphosphate + beta-D-GlcNAc-(1-&gt;4)-Mur2Ac(oyl-L-Ala-gamma-D-Glu-L-Lys-D-Ala-D-Ala)-di-trans,octa-cis-undecaprenyl diphosphate = [GlcNAc-(1-&gt;4)-Mur2Ac(oyl-L-Ala-gamma-D-Glu-L-Lys-D-Ala-D-Ala)](n+1)-di-trans,octa-cis-undecaprenyl diphosphate + di-trans,octa-cis-undecaprenyl diphosphate + H(+)</text>
        <dbReference type="Rhea" id="RHEA:23708"/>
        <dbReference type="Rhea" id="RHEA-COMP:9602"/>
        <dbReference type="Rhea" id="RHEA-COMP:9603"/>
        <dbReference type="ChEBI" id="CHEBI:15378"/>
        <dbReference type="ChEBI" id="CHEBI:58405"/>
        <dbReference type="ChEBI" id="CHEBI:60033"/>
        <dbReference type="ChEBI" id="CHEBI:78435"/>
        <dbReference type="EC" id="2.4.99.28"/>
    </reaction>
</comment>
<evidence type="ECO:0000256" key="14">
    <source>
        <dbReference type="ARBA" id="ARBA00049902"/>
    </source>
</evidence>
<name>A0ABW0YGM5_9BACI</name>
<dbReference type="EMBL" id="JBHSOZ010000002">
    <property type="protein sequence ID" value="MFC5711573.1"/>
    <property type="molecule type" value="Genomic_DNA"/>
</dbReference>
<evidence type="ECO:0000256" key="4">
    <source>
        <dbReference type="ARBA" id="ARBA00022670"/>
    </source>
</evidence>
<dbReference type="InterPro" id="IPR036950">
    <property type="entry name" value="PBP_transglycosylase"/>
</dbReference>
<keyword evidence="11" id="KW-0511">Multifunctional enzyme</keyword>
<dbReference type="PANTHER" id="PTHR32282">
    <property type="entry name" value="BINDING PROTEIN TRANSPEPTIDASE, PUTATIVE-RELATED"/>
    <property type="match status" value="1"/>
</dbReference>
<evidence type="ECO:0000256" key="5">
    <source>
        <dbReference type="ARBA" id="ARBA00022676"/>
    </source>
</evidence>
<feature type="domain" description="Glycosyl transferase family 51" evidence="17">
    <location>
        <begin position="66"/>
        <end position="241"/>
    </location>
</feature>
<dbReference type="GO" id="GO:0016757">
    <property type="term" value="F:glycosyltransferase activity"/>
    <property type="evidence" value="ECO:0007669"/>
    <property type="project" value="UniProtKB-KW"/>
</dbReference>
<evidence type="ECO:0000256" key="7">
    <source>
        <dbReference type="ARBA" id="ARBA00022801"/>
    </source>
</evidence>
<evidence type="ECO:0000313" key="19">
    <source>
        <dbReference type="Proteomes" id="UP001596142"/>
    </source>
</evidence>
<feature type="region of interest" description="Disordered" evidence="15">
    <location>
        <begin position="663"/>
        <end position="683"/>
    </location>
</feature>
<evidence type="ECO:0000256" key="12">
    <source>
        <dbReference type="ARBA" id="ARBA00023316"/>
    </source>
</evidence>
<dbReference type="Gene3D" id="1.10.3810.10">
    <property type="entry name" value="Biosynthetic peptidoglycan transglycosylase-like"/>
    <property type="match status" value="1"/>
</dbReference>
<evidence type="ECO:0000256" key="11">
    <source>
        <dbReference type="ARBA" id="ARBA00023268"/>
    </source>
</evidence>